<feature type="domain" description="LTD" evidence="1">
    <location>
        <begin position="40"/>
        <end position="220"/>
    </location>
</feature>
<evidence type="ECO:0000259" key="1">
    <source>
        <dbReference type="PROSITE" id="PS51841"/>
    </source>
</evidence>
<organism evidence="2 3">
    <name type="scientific">Lujinxingia litoralis</name>
    <dbReference type="NCBI Taxonomy" id="2211119"/>
    <lineage>
        <taxon>Bacteria</taxon>
        <taxon>Deltaproteobacteria</taxon>
        <taxon>Bradymonadales</taxon>
        <taxon>Lujinxingiaceae</taxon>
        <taxon>Lujinxingia</taxon>
    </lineage>
</organism>
<dbReference type="InterPro" id="IPR036415">
    <property type="entry name" value="Lamin_tail_dom_sf"/>
</dbReference>
<dbReference type="PROSITE" id="PS51257">
    <property type="entry name" value="PROKAR_LIPOPROTEIN"/>
    <property type="match status" value="1"/>
</dbReference>
<gene>
    <name evidence="2" type="ORF">DL240_09690</name>
</gene>
<comment type="caution">
    <text evidence="2">The sequence shown here is derived from an EMBL/GenBank/DDBJ whole genome shotgun (WGS) entry which is preliminary data.</text>
</comment>
<dbReference type="RefSeq" id="WP_111729688.1">
    <property type="nucleotide sequence ID" value="NZ_QHKO01000004.1"/>
</dbReference>
<dbReference type="EMBL" id="QHKO01000004">
    <property type="protein sequence ID" value="RAL22117.1"/>
    <property type="molecule type" value="Genomic_DNA"/>
</dbReference>
<evidence type="ECO:0000313" key="3">
    <source>
        <dbReference type="Proteomes" id="UP000249169"/>
    </source>
</evidence>
<dbReference type="InterPro" id="IPR001322">
    <property type="entry name" value="Lamin_tail_dom"/>
</dbReference>
<dbReference type="AlphaFoldDB" id="A0A328CA48"/>
<dbReference type="Proteomes" id="UP000249169">
    <property type="component" value="Unassembled WGS sequence"/>
</dbReference>
<reference evidence="2 3" key="1">
    <citation type="submission" date="2018-05" db="EMBL/GenBank/DDBJ databases">
        <title>Lujinxingia marina gen. nov. sp. nov., a new facultative anaerobic member of the class Deltaproteobacteria, and proposal of Lujinxingaceae fam. nov.</title>
        <authorList>
            <person name="Li C.-M."/>
        </authorList>
    </citation>
    <scope>NUCLEOTIDE SEQUENCE [LARGE SCALE GENOMIC DNA]</scope>
    <source>
        <strain evidence="2 3">B210</strain>
    </source>
</reference>
<keyword evidence="3" id="KW-1185">Reference proteome</keyword>
<accession>A0A328CA48</accession>
<dbReference type="SUPFAM" id="SSF74853">
    <property type="entry name" value="Lamin A/C globular tail domain"/>
    <property type="match status" value="1"/>
</dbReference>
<name>A0A328CA48_9DELT</name>
<proteinExistence type="predicted"/>
<dbReference type="OrthoDB" id="5494081at2"/>
<protein>
    <recommendedName>
        <fullName evidence="1">LTD domain-containing protein</fullName>
    </recommendedName>
</protein>
<evidence type="ECO:0000313" key="2">
    <source>
        <dbReference type="EMBL" id="RAL22117.1"/>
    </source>
</evidence>
<sequence>MRARWLTAGLLVAAAAGCVDTSDPGASSEQVLYRWETDGEPTTGERGNMLVNEINWAGSVSDDKSYDPDDVFIELLNKNPRPVNVSGWNLEIGGDYSRSFRLPQMEEPIQPNDFFVIAAKADGAFGAEADVILEGLKLGKRAVYVNLRDADRRLMDSGGSREEYIFAGSYDLVTTRSMERTQVLFGNRGNQDRAWTSNIDDVMGTGGERKIAQGWRTYTMASPGQANSADYTGSNTSGGFE</sequence>
<dbReference type="PROSITE" id="PS51841">
    <property type="entry name" value="LTD"/>
    <property type="match status" value="1"/>
</dbReference>